<evidence type="ECO:0000256" key="1">
    <source>
        <dbReference type="SAM" id="MobiDB-lite"/>
    </source>
</evidence>
<keyword evidence="4" id="KW-1185">Reference proteome</keyword>
<dbReference type="Pfam" id="PF18803">
    <property type="entry name" value="CxC2"/>
    <property type="match status" value="1"/>
</dbReference>
<evidence type="ECO:0000313" key="3">
    <source>
        <dbReference type="EMBL" id="KAJ7032403.1"/>
    </source>
</evidence>
<name>A0AAD6STW4_9AGAR</name>
<evidence type="ECO:0000313" key="4">
    <source>
        <dbReference type="Proteomes" id="UP001218188"/>
    </source>
</evidence>
<feature type="region of interest" description="Disordered" evidence="1">
    <location>
        <begin position="1081"/>
        <end position="1121"/>
    </location>
</feature>
<dbReference type="PANTHER" id="PTHR33096:SF1">
    <property type="entry name" value="CXC1-LIKE CYSTEINE CLUSTER ASSOCIATED WITH KDZ TRANSPOSASES DOMAIN-CONTAINING PROTEIN"/>
    <property type="match status" value="1"/>
</dbReference>
<dbReference type="AlphaFoldDB" id="A0AAD6STW4"/>
<gene>
    <name evidence="3" type="ORF">C8F04DRAFT_958955</name>
</gene>
<accession>A0AAD6STW4</accession>
<dbReference type="PANTHER" id="PTHR33096">
    <property type="entry name" value="CXC2 DOMAIN-CONTAINING PROTEIN"/>
    <property type="match status" value="1"/>
</dbReference>
<feature type="compositionally biased region" description="Acidic residues" evidence="1">
    <location>
        <begin position="1091"/>
        <end position="1101"/>
    </location>
</feature>
<feature type="domain" description="CxC2-like cysteine cluster KDZ transposase-associated" evidence="2">
    <location>
        <begin position="215"/>
        <end position="321"/>
    </location>
</feature>
<sequence>MASFNASESRGSRRNADVGIYYELSAADLSSDRAIYPSQDGLRITQRIFNIGVKRRCLEPSDLQDAYAGWQPVPDDGPLSLDVEGPVDLEAQQEEYVDAATGEKRKRYLSSVGLLVVFFFTARADVLYQKDEPNSLWIPLKQVFLDELLRFEGLGDSLPDLKCGCCSAHAPSRFFRCSDCGTFVQCERCVRTHHASQPLHLLKEWTGSFWKNITLRDLQVVFQVGHGGLSCPAPEPATRTMVVLHPNGVHSVDYRYCQCDLSARANNVQQLLRTGWYPATTVDPATCATFQCLDLYRMLNVVGNLNVHDFVGSLERLTDATKITKIPDRYKAFGRMSRQWAHLTRVKRAGGGHNGAGVAATAKGATGLLCWPCPHDEKNLPMDWRDVAPEFLYMLILAMDANFRLKNRMRKNERDDPTFGPGWGYMVAEKRYKKHLRSYVAEKDVSSCIAFAALLQKDTRMTTGLRVSGVGAVVCARHEVVRPQGVGDLQKGERYSNMDYIFLSAILGIMATYLVVSYDIACQWQVNLRSRIGNMPKGLQPPAELEMQFALPVWHASAHESKCATKNSLSYMPGAGKTDGEGIERTWSELNPAAWATKEMGNGARHDALEDRIDHHNWERNIGQGDTLARKLVVAIEERDRQVEAFAEVDKTLKPDLKKDWQQQINTWLADRTLPSPYEAEGGKKSGPSEAAVRRELKKDELRDGREGVYRKGHTAFLAAGMQLEQIQYTIKLELKGKTLLSGDLIGRVEELRLSFLAKLKTFRNLQERHMPGAIRRVEEEEEERDADKPAPNPEDIKLWMPSELTGSEREDECAEGLGDREAKLRLAQCTNALDTLRLHLHSKRHLISFRNSHVVGQKHATRSSTLIGMVGERIETLTVKYRRARLALLELEGAVYCEEHGLRALTDADVRLDEEWESDGKARHRLAKIGGSKHRHANEPAVSSKKKTFSWIWTSGDGPESDAEGLHEAVRVEWSKAKARRDRWVEEVQLLREEMRRVMRFLQWQAAWWERQRKARGTEIQPEVAAGVEAYAARQAALHRGIARRFKAGWEASRSAVVRLAVLEDSRIFTEDLLAEGMASFLAAEHPSQEEGEESEDEGEERGSEGNRMSPEPQAYALDT</sequence>
<dbReference type="Proteomes" id="UP001218188">
    <property type="component" value="Unassembled WGS sequence"/>
</dbReference>
<reference evidence="3" key="1">
    <citation type="submission" date="2023-03" db="EMBL/GenBank/DDBJ databases">
        <title>Massive genome expansion in bonnet fungi (Mycena s.s.) driven by repeated elements and novel gene families across ecological guilds.</title>
        <authorList>
            <consortium name="Lawrence Berkeley National Laboratory"/>
            <person name="Harder C.B."/>
            <person name="Miyauchi S."/>
            <person name="Viragh M."/>
            <person name="Kuo A."/>
            <person name="Thoen E."/>
            <person name="Andreopoulos B."/>
            <person name="Lu D."/>
            <person name="Skrede I."/>
            <person name="Drula E."/>
            <person name="Henrissat B."/>
            <person name="Morin E."/>
            <person name="Kohler A."/>
            <person name="Barry K."/>
            <person name="LaButti K."/>
            <person name="Morin E."/>
            <person name="Salamov A."/>
            <person name="Lipzen A."/>
            <person name="Mereny Z."/>
            <person name="Hegedus B."/>
            <person name="Baldrian P."/>
            <person name="Stursova M."/>
            <person name="Weitz H."/>
            <person name="Taylor A."/>
            <person name="Grigoriev I.V."/>
            <person name="Nagy L.G."/>
            <person name="Martin F."/>
            <person name="Kauserud H."/>
        </authorList>
    </citation>
    <scope>NUCLEOTIDE SEQUENCE</scope>
    <source>
        <strain evidence="3">CBHHK200</strain>
    </source>
</reference>
<comment type="caution">
    <text evidence="3">The sequence shown here is derived from an EMBL/GenBank/DDBJ whole genome shotgun (WGS) entry which is preliminary data.</text>
</comment>
<dbReference type="InterPro" id="IPR040521">
    <property type="entry name" value="KDZ"/>
</dbReference>
<organism evidence="3 4">
    <name type="scientific">Mycena alexandri</name>
    <dbReference type="NCBI Taxonomy" id="1745969"/>
    <lineage>
        <taxon>Eukaryota</taxon>
        <taxon>Fungi</taxon>
        <taxon>Dikarya</taxon>
        <taxon>Basidiomycota</taxon>
        <taxon>Agaricomycotina</taxon>
        <taxon>Agaricomycetes</taxon>
        <taxon>Agaricomycetidae</taxon>
        <taxon>Agaricales</taxon>
        <taxon>Marasmiineae</taxon>
        <taxon>Mycenaceae</taxon>
        <taxon>Mycena</taxon>
    </lineage>
</organism>
<dbReference type="InterPro" id="IPR041457">
    <property type="entry name" value="CxC2_KDZ-assoc"/>
</dbReference>
<proteinExistence type="predicted"/>
<feature type="region of interest" description="Disordered" evidence="1">
    <location>
        <begin position="776"/>
        <end position="799"/>
    </location>
</feature>
<evidence type="ECO:0000259" key="2">
    <source>
        <dbReference type="Pfam" id="PF18803"/>
    </source>
</evidence>
<protein>
    <recommendedName>
        <fullName evidence="2">CxC2-like cysteine cluster KDZ transposase-associated domain-containing protein</fullName>
    </recommendedName>
</protein>
<feature type="region of interest" description="Disordered" evidence="1">
    <location>
        <begin position="672"/>
        <end position="698"/>
    </location>
</feature>
<dbReference type="Pfam" id="PF18758">
    <property type="entry name" value="KDZ"/>
    <property type="match status" value="1"/>
</dbReference>
<dbReference type="EMBL" id="JARJCM010000073">
    <property type="protein sequence ID" value="KAJ7032403.1"/>
    <property type="molecule type" value="Genomic_DNA"/>
</dbReference>